<keyword evidence="1" id="KW-1133">Transmembrane helix</keyword>
<dbReference type="EMBL" id="JARBHA010000013">
    <property type="protein sequence ID" value="KAJ9684858.1"/>
    <property type="molecule type" value="Genomic_DNA"/>
</dbReference>
<dbReference type="PANTHER" id="PTHR36353">
    <property type="entry name" value="TRANSMEMBRANE PROTEIN"/>
    <property type="match status" value="1"/>
</dbReference>
<keyword evidence="3" id="KW-1185">Reference proteome</keyword>
<keyword evidence="1" id="KW-0472">Membrane</keyword>
<evidence type="ECO:0000313" key="3">
    <source>
        <dbReference type="Proteomes" id="UP001168098"/>
    </source>
</evidence>
<evidence type="ECO:0000256" key="1">
    <source>
        <dbReference type="SAM" id="Phobius"/>
    </source>
</evidence>
<dbReference type="PANTHER" id="PTHR36353:SF1">
    <property type="entry name" value="TRANSMEMBRANE PROTEIN"/>
    <property type="match status" value="1"/>
</dbReference>
<dbReference type="Pfam" id="PF25105">
    <property type="entry name" value="DUF7813"/>
    <property type="match status" value="1"/>
</dbReference>
<sequence length="136" mass="16185">MIVCEGRLHLLEQFGMTRLFGLWFFGEIEDQYSFFKPFVRLRLMPFSVMLPRIRGFEKEIYWFLFIWFLWDVLVSFIFAVDVWVAIIDTRWSGRDIVKEGHLGGESWKVLLKALDDDIPFQLNHTSLAGYLEILLS</sequence>
<feature type="transmembrane region" description="Helical" evidence="1">
    <location>
        <begin position="60"/>
        <end position="86"/>
    </location>
</feature>
<organism evidence="2 3">
    <name type="scientific">Vitis rotundifolia</name>
    <name type="common">Muscadine grape</name>
    <dbReference type="NCBI Taxonomy" id="103349"/>
    <lineage>
        <taxon>Eukaryota</taxon>
        <taxon>Viridiplantae</taxon>
        <taxon>Streptophyta</taxon>
        <taxon>Embryophyta</taxon>
        <taxon>Tracheophyta</taxon>
        <taxon>Spermatophyta</taxon>
        <taxon>Magnoliopsida</taxon>
        <taxon>eudicotyledons</taxon>
        <taxon>Gunneridae</taxon>
        <taxon>Pentapetalae</taxon>
        <taxon>rosids</taxon>
        <taxon>Vitales</taxon>
        <taxon>Vitaceae</taxon>
        <taxon>Viteae</taxon>
        <taxon>Vitis</taxon>
    </lineage>
</organism>
<proteinExistence type="predicted"/>
<evidence type="ECO:0000313" key="2">
    <source>
        <dbReference type="EMBL" id="KAJ9684858.1"/>
    </source>
</evidence>
<gene>
    <name evidence="2" type="ORF">PVL29_017041</name>
</gene>
<dbReference type="AlphaFoldDB" id="A0AA38Z9E2"/>
<keyword evidence="1" id="KW-0812">Transmembrane</keyword>
<comment type="caution">
    <text evidence="2">The sequence shown here is derived from an EMBL/GenBank/DDBJ whole genome shotgun (WGS) entry which is preliminary data.</text>
</comment>
<dbReference type="Proteomes" id="UP001168098">
    <property type="component" value="Unassembled WGS sequence"/>
</dbReference>
<name>A0AA38Z9E2_VITRO</name>
<protein>
    <submittedName>
        <fullName evidence="2">Uncharacterized protein</fullName>
    </submittedName>
</protein>
<reference evidence="2 3" key="1">
    <citation type="journal article" date="2023" name="BMC Biotechnol.">
        <title>Vitis rotundifolia cv Carlos genome sequencing.</title>
        <authorList>
            <person name="Huff M."/>
            <person name="Hulse-Kemp A."/>
            <person name="Scheffler B."/>
            <person name="Youngblood R."/>
            <person name="Simpson S."/>
            <person name="Babiker E."/>
            <person name="Staton M."/>
        </authorList>
    </citation>
    <scope>NUCLEOTIDE SEQUENCE [LARGE SCALE GENOMIC DNA]</scope>
    <source>
        <tissue evidence="2">Leaf</tissue>
    </source>
</reference>
<accession>A0AA38Z9E2</accession>
<dbReference type="InterPro" id="IPR056715">
    <property type="entry name" value="DUF7813"/>
</dbReference>